<dbReference type="InterPro" id="IPR001246">
    <property type="entry name" value="LipOase_plant"/>
</dbReference>
<keyword evidence="4" id="KW-0925">Oxylipin biosynthesis</keyword>
<sequence length="522" mass="58512">MIAKGLIDGITQALIPGKHGDGNSFEIKGEVVVEKANLIVVNDVTATVVDGLFEVLGQSVFLQLVSSDQMDLGKDMGKKSERAQILWDPLDPLAPSEKRSPITFKWKSELGIPGALLVLNTHPREFFLKSVTLFAVPGKLPELRFHCNSWIYPSFDRVERVFFSTQSHLPDKTPEGLKQLRSRELVSLRGNGTGERNRSDRIYDYDIYNDLHSPDNNADRREVLGGSQDYPYPRRCRTGRAAAAKDRKFESRPLLAAITQFFIPPDEKFPHTKLSGMAANLVKSLAQNLVPTLMNIGSDNYSSLEDVNAIYSDGIPLPFDIAMNLAQGVVQLDITKGLLDTDDKALLRFRTPQVFESEERAWKTDEEFARQALSGINPMTIKCLQSFPPSSTLDSELYGPQKSSITAEYIEKYLHGFSVQQAVKAKRLFVLDYYDAYMPYLERINKQSDNIKMYASRTLFFLTAEGILSPVAIELCLPHTSVSQAVRNVYTPAQMGEEAALWLLAKAHARVNDSCYHQLVSH</sequence>
<dbReference type="OMA" id="EVRTHYY"/>
<evidence type="ECO:0000259" key="12">
    <source>
        <dbReference type="PROSITE" id="PS51393"/>
    </source>
</evidence>
<evidence type="ECO:0000256" key="3">
    <source>
        <dbReference type="ARBA" id="ARBA00022723"/>
    </source>
</evidence>
<dbReference type="Gene3D" id="3.10.450.60">
    <property type="match status" value="1"/>
</dbReference>
<dbReference type="GO" id="GO:0016702">
    <property type="term" value="F:oxidoreductase activity, acting on single donors with incorporation of molecular oxygen, incorporation of two atoms of oxygen"/>
    <property type="evidence" value="ECO:0007669"/>
    <property type="project" value="InterPro"/>
</dbReference>
<dbReference type="SUPFAM" id="SSF49723">
    <property type="entry name" value="Lipase/lipooxygenase domain (PLAT/LH2 domain)"/>
    <property type="match status" value="1"/>
</dbReference>
<accession>A0AA38LL85</accession>
<dbReference type="EMBL" id="JAHRHJ020000002">
    <property type="protein sequence ID" value="KAH9326855.1"/>
    <property type="molecule type" value="Genomic_DNA"/>
</dbReference>
<feature type="non-terminal residue" evidence="13">
    <location>
        <position position="1"/>
    </location>
</feature>
<keyword evidence="3" id="KW-0479">Metal-binding</keyword>
<dbReference type="Gene3D" id="2.60.60.20">
    <property type="entry name" value="PLAT/LH2 domain"/>
    <property type="match status" value="1"/>
</dbReference>
<dbReference type="PROSITE" id="PS51393">
    <property type="entry name" value="LIPOXYGENASE_3"/>
    <property type="match status" value="1"/>
</dbReference>
<feature type="domain" description="PLAT" evidence="11">
    <location>
        <begin position="42"/>
        <end position="165"/>
    </location>
</feature>
<keyword evidence="7" id="KW-0560">Oxidoreductase</keyword>
<keyword evidence="6" id="KW-0223">Dioxygenase</keyword>
<keyword evidence="5" id="KW-0276">Fatty acid metabolism</keyword>
<reference evidence="13 14" key="1">
    <citation type="journal article" date="2021" name="Nat. Plants">
        <title>The Taxus genome provides insights into paclitaxel biosynthesis.</title>
        <authorList>
            <person name="Xiong X."/>
            <person name="Gou J."/>
            <person name="Liao Q."/>
            <person name="Li Y."/>
            <person name="Zhou Q."/>
            <person name="Bi G."/>
            <person name="Li C."/>
            <person name="Du R."/>
            <person name="Wang X."/>
            <person name="Sun T."/>
            <person name="Guo L."/>
            <person name="Liang H."/>
            <person name="Lu P."/>
            <person name="Wu Y."/>
            <person name="Zhang Z."/>
            <person name="Ro D.K."/>
            <person name="Shang Y."/>
            <person name="Huang S."/>
            <person name="Yan J."/>
        </authorList>
    </citation>
    <scope>NUCLEOTIDE SEQUENCE [LARGE SCALE GENOMIC DNA]</scope>
    <source>
        <strain evidence="13">Ta-2019</strain>
    </source>
</reference>
<dbReference type="GO" id="GO:0034440">
    <property type="term" value="P:lipid oxidation"/>
    <property type="evidence" value="ECO:0007669"/>
    <property type="project" value="InterPro"/>
</dbReference>
<dbReference type="Gene3D" id="4.10.372.10">
    <property type="entry name" value="Lipoxygenase-1, Domain 3"/>
    <property type="match status" value="1"/>
</dbReference>
<comment type="caution">
    <text evidence="10">Lacks conserved residue(s) required for the propagation of feature annotation.</text>
</comment>
<comment type="similarity">
    <text evidence="1">Belongs to the lipoxygenase family.</text>
</comment>
<proteinExistence type="inferred from homology"/>
<dbReference type="AlphaFoldDB" id="A0AA38LL85"/>
<dbReference type="InterPro" id="IPR036392">
    <property type="entry name" value="PLAT/LH2_dom_sf"/>
</dbReference>
<evidence type="ECO:0000313" key="13">
    <source>
        <dbReference type="EMBL" id="KAH9326855.1"/>
    </source>
</evidence>
<evidence type="ECO:0000256" key="4">
    <source>
        <dbReference type="ARBA" id="ARBA00022767"/>
    </source>
</evidence>
<evidence type="ECO:0000256" key="2">
    <source>
        <dbReference type="ARBA" id="ARBA00022516"/>
    </source>
</evidence>
<dbReference type="Pfam" id="PF01477">
    <property type="entry name" value="PLAT"/>
    <property type="match status" value="1"/>
</dbReference>
<dbReference type="GO" id="GO:0046872">
    <property type="term" value="F:metal ion binding"/>
    <property type="evidence" value="ECO:0007669"/>
    <property type="project" value="UniProtKB-KW"/>
</dbReference>
<dbReference type="InterPro" id="IPR000907">
    <property type="entry name" value="LipOase"/>
</dbReference>
<evidence type="ECO:0000256" key="6">
    <source>
        <dbReference type="ARBA" id="ARBA00022964"/>
    </source>
</evidence>
<dbReference type="PROSITE" id="PS50095">
    <property type="entry name" value="PLAT"/>
    <property type="match status" value="1"/>
</dbReference>
<organism evidence="13 14">
    <name type="scientific">Taxus chinensis</name>
    <name type="common">Chinese yew</name>
    <name type="synonym">Taxus wallichiana var. chinensis</name>
    <dbReference type="NCBI Taxonomy" id="29808"/>
    <lineage>
        <taxon>Eukaryota</taxon>
        <taxon>Viridiplantae</taxon>
        <taxon>Streptophyta</taxon>
        <taxon>Embryophyta</taxon>
        <taxon>Tracheophyta</taxon>
        <taxon>Spermatophyta</taxon>
        <taxon>Pinopsida</taxon>
        <taxon>Pinidae</taxon>
        <taxon>Conifers II</taxon>
        <taxon>Cupressales</taxon>
        <taxon>Taxaceae</taxon>
        <taxon>Taxus</taxon>
    </lineage>
</organism>
<feature type="domain" description="Lipoxygenase" evidence="12">
    <location>
        <begin position="167"/>
        <end position="522"/>
    </location>
</feature>
<evidence type="ECO:0000256" key="7">
    <source>
        <dbReference type="ARBA" id="ARBA00023002"/>
    </source>
</evidence>
<name>A0AA38LL85_TAXCH</name>
<dbReference type="GO" id="GO:0006633">
    <property type="term" value="P:fatty acid biosynthetic process"/>
    <property type="evidence" value="ECO:0007669"/>
    <property type="project" value="UniProtKB-KW"/>
</dbReference>
<keyword evidence="9" id="KW-0275">Fatty acid biosynthesis</keyword>
<dbReference type="SMART" id="SM00308">
    <property type="entry name" value="LH2"/>
    <property type="match status" value="1"/>
</dbReference>
<dbReference type="InterPro" id="IPR001024">
    <property type="entry name" value="PLAT/LH2_dom"/>
</dbReference>
<protein>
    <recommendedName>
        <fullName evidence="15">Lipoxygenase</fullName>
    </recommendedName>
</protein>
<dbReference type="PANTHER" id="PTHR11771">
    <property type="entry name" value="LIPOXYGENASE"/>
    <property type="match status" value="1"/>
</dbReference>
<keyword evidence="8" id="KW-0443">Lipid metabolism</keyword>
<evidence type="ECO:0000256" key="1">
    <source>
        <dbReference type="ARBA" id="ARBA00009419"/>
    </source>
</evidence>
<evidence type="ECO:0000256" key="5">
    <source>
        <dbReference type="ARBA" id="ARBA00022832"/>
    </source>
</evidence>
<evidence type="ECO:0000313" key="14">
    <source>
        <dbReference type="Proteomes" id="UP000824469"/>
    </source>
</evidence>
<dbReference type="PRINTS" id="PR00468">
    <property type="entry name" value="PLTLPOXGNASE"/>
</dbReference>
<dbReference type="Proteomes" id="UP000824469">
    <property type="component" value="Unassembled WGS sequence"/>
</dbReference>
<evidence type="ECO:0000256" key="9">
    <source>
        <dbReference type="ARBA" id="ARBA00023160"/>
    </source>
</evidence>
<evidence type="ECO:0000256" key="8">
    <source>
        <dbReference type="ARBA" id="ARBA00023098"/>
    </source>
</evidence>
<dbReference type="InterPro" id="IPR027433">
    <property type="entry name" value="Lipoxygenase_dom_3"/>
</dbReference>
<dbReference type="Gene3D" id="4.10.375.10">
    <property type="entry name" value="Lipoxygenase-1, Domain 2"/>
    <property type="match status" value="1"/>
</dbReference>
<dbReference type="Pfam" id="PF00305">
    <property type="entry name" value="Lipoxygenase"/>
    <property type="match status" value="1"/>
</dbReference>
<keyword evidence="2" id="KW-0444">Lipid biosynthesis</keyword>
<evidence type="ECO:0000256" key="10">
    <source>
        <dbReference type="PROSITE-ProRule" id="PRU00152"/>
    </source>
</evidence>
<dbReference type="SUPFAM" id="SSF48484">
    <property type="entry name" value="Lipoxigenase"/>
    <property type="match status" value="1"/>
</dbReference>
<gene>
    <name evidence="13" type="ORF">KI387_007033</name>
</gene>
<dbReference type="GO" id="GO:0031408">
    <property type="term" value="P:oxylipin biosynthetic process"/>
    <property type="evidence" value="ECO:0007669"/>
    <property type="project" value="UniProtKB-KW"/>
</dbReference>
<keyword evidence="14" id="KW-1185">Reference proteome</keyword>
<comment type="caution">
    <text evidence="13">The sequence shown here is derived from an EMBL/GenBank/DDBJ whole genome shotgun (WGS) entry which is preliminary data.</text>
</comment>
<dbReference type="InterPro" id="IPR013819">
    <property type="entry name" value="LipOase_C"/>
</dbReference>
<dbReference type="InterPro" id="IPR036226">
    <property type="entry name" value="LipOase_C_sf"/>
</dbReference>
<evidence type="ECO:0008006" key="15">
    <source>
        <dbReference type="Google" id="ProtNLM"/>
    </source>
</evidence>
<evidence type="ECO:0000259" key="11">
    <source>
        <dbReference type="PROSITE" id="PS50095"/>
    </source>
</evidence>